<evidence type="ECO:0000313" key="2">
    <source>
        <dbReference type="EMBL" id="CAL6037734.1"/>
    </source>
</evidence>
<feature type="region of interest" description="Disordered" evidence="1">
    <location>
        <begin position="17"/>
        <end position="43"/>
    </location>
</feature>
<reference evidence="2 3" key="1">
    <citation type="submission" date="2024-07" db="EMBL/GenBank/DDBJ databases">
        <authorList>
            <person name="Akdeniz Z."/>
        </authorList>
    </citation>
    <scope>NUCLEOTIDE SEQUENCE [LARGE SCALE GENOMIC DNA]</scope>
</reference>
<comment type="caution">
    <text evidence="2">The sequence shown here is derived from an EMBL/GenBank/DDBJ whole genome shotgun (WGS) entry which is preliminary data.</text>
</comment>
<accession>A0ABP1JGK8</accession>
<organism evidence="2 3">
    <name type="scientific">Hexamita inflata</name>
    <dbReference type="NCBI Taxonomy" id="28002"/>
    <lineage>
        <taxon>Eukaryota</taxon>
        <taxon>Metamonada</taxon>
        <taxon>Diplomonadida</taxon>
        <taxon>Hexamitidae</taxon>
        <taxon>Hexamitinae</taxon>
        <taxon>Hexamita</taxon>
    </lineage>
</organism>
<name>A0ABP1JGK8_9EUKA</name>
<sequence>MFKNTVARRFLLARSPEAGAAGENEGRLHPEPVLPGGLQERVPGSPRVPGRLSDHLGGTQTVVPVAAVGDRAGGGQVHEGPGEAAAPARVQGRAARARGLPAVRPQECAGERRVRGRGHRLRRAVQGRIPREDAPEDRKRASGWLACSGLARRVRGLHGRPGAARDLQRVPQVRREAQLRVMLDINTNDDTTHC</sequence>
<protein>
    <submittedName>
        <fullName evidence="2">Hypothetical_protein</fullName>
    </submittedName>
</protein>
<gene>
    <name evidence="2" type="ORF">HINF_LOCUS37033</name>
</gene>
<evidence type="ECO:0000256" key="1">
    <source>
        <dbReference type="SAM" id="MobiDB-lite"/>
    </source>
</evidence>
<evidence type="ECO:0000313" key="3">
    <source>
        <dbReference type="Proteomes" id="UP001642409"/>
    </source>
</evidence>
<dbReference type="Proteomes" id="UP001642409">
    <property type="component" value="Unassembled WGS sequence"/>
</dbReference>
<proteinExistence type="predicted"/>
<keyword evidence="3" id="KW-1185">Reference proteome</keyword>
<dbReference type="EMBL" id="CAXDID020000137">
    <property type="protein sequence ID" value="CAL6037734.1"/>
    <property type="molecule type" value="Genomic_DNA"/>
</dbReference>